<dbReference type="Pfam" id="PF13855">
    <property type="entry name" value="LRR_8"/>
    <property type="match status" value="1"/>
</dbReference>
<evidence type="ECO:0000256" key="16">
    <source>
        <dbReference type="ARBA" id="ARBA00023015"/>
    </source>
</evidence>
<evidence type="ECO:0000256" key="11">
    <source>
        <dbReference type="ARBA" id="ARBA00022737"/>
    </source>
</evidence>
<dbReference type="GO" id="GO:0004535">
    <property type="term" value="F:poly(A)-specific ribonuclease activity"/>
    <property type="evidence" value="ECO:0007669"/>
    <property type="project" value="UniProtKB-EC"/>
</dbReference>
<keyword evidence="26" id="KW-1185">Reference proteome</keyword>
<evidence type="ECO:0000256" key="18">
    <source>
        <dbReference type="ARBA" id="ARBA00023242"/>
    </source>
</evidence>
<reference evidence="25 26" key="1">
    <citation type="journal article" date="2016" name="Sci. Rep.">
        <title>Peltaster fructicola genome reveals evolution from an invasive phytopathogen to an ectophytic parasite.</title>
        <authorList>
            <person name="Xu C."/>
            <person name="Chen H."/>
            <person name="Gleason M.L."/>
            <person name="Xu J.R."/>
            <person name="Liu H."/>
            <person name="Zhang R."/>
            <person name="Sun G."/>
        </authorList>
    </citation>
    <scope>NUCLEOTIDE SEQUENCE [LARGE SCALE GENOMIC DNA]</scope>
    <source>
        <strain evidence="25 26">LNHT1506</strain>
    </source>
</reference>
<dbReference type="GO" id="GO:0005634">
    <property type="term" value="C:nucleus"/>
    <property type="evidence" value="ECO:0007669"/>
    <property type="project" value="UniProtKB-SubCell"/>
</dbReference>
<dbReference type="InterPro" id="IPR003591">
    <property type="entry name" value="Leu-rich_rpt_typical-subtyp"/>
</dbReference>
<dbReference type="FunFam" id="3.60.10.10:FF:000037">
    <property type="entry name" value="Glucose-repressible alcohol dehydrogenase transcriptional effector"/>
    <property type="match status" value="1"/>
</dbReference>
<dbReference type="EMBL" id="CP051142">
    <property type="protein sequence ID" value="QIX00565.1"/>
    <property type="molecule type" value="Genomic_DNA"/>
</dbReference>
<dbReference type="Gene3D" id="3.60.10.10">
    <property type="entry name" value="Endonuclease/exonuclease/phosphatase"/>
    <property type="match status" value="1"/>
</dbReference>
<organism evidence="25 26">
    <name type="scientific">Peltaster fructicola</name>
    <dbReference type="NCBI Taxonomy" id="286661"/>
    <lineage>
        <taxon>Eukaryota</taxon>
        <taxon>Fungi</taxon>
        <taxon>Dikarya</taxon>
        <taxon>Ascomycota</taxon>
        <taxon>Pezizomycotina</taxon>
        <taxon>Dothideomycetes</taxon>
        <taxon>Dothideomycetes incertae sedis</taxon>
        <taxon>Peltaster</taxon>
    </lineage>
</organism>
<keyword evidence="7" id="KW-0963">Cytoplasm</keyword>
<dbReference type="GO" id="GO:0046872">
    <property type="term" value="F:metal ion binding"/>
    <property type="evidence" value="ECO:0007669"/>
    <property type="project" value="UniProtKB-KW"/>
</dbReference>
<protein>
    <recommendedName>
        <fullName evidence="19">CCR4-Not complex 3'-5'-exoribonuclease subunit Ccr4</fullName>
        <ecNumber evidence="6">3.1.13.4</ecNumber>
    </recommendedName>
    <alternativeName>
        <fullName evidence="20">Carbon catabolite repressor protein 4</fullName>
    </alternativeName>
    <alternativeName>
        <fullName evidence="21">Cytoplasmic deadenylase</fullName>
    </alternativeName>
    <alternativeName>
        <fullName evidence="22">Glucose-repressible alcohol dehydrogenase transcriptional effector</fullName>
    </alternativeName>
</protein>
<keyword evidence="16" id="KW-0805">Transcription regulation</keyword>
<evidence type="ECO:0000256" key="4">
    <source>
        <dbReference type="ARBA" id="ARBA00004496"/>
    </source>
</evidence>
<keyword evidence="9" id="KW-0540">Nuclease</keyword>
<comment type="similarity">
    <text evidence="5">Belongs to the CCR4/nocturin family.</text>
</comment>
<dbReference type="GO" id="GO:0005737">
    <property type="term" value="C:cytoplasm"/>
    <property type="evidence" value="ECO:0007669"/>
    <property type="project" value="UniProtKB-SubCell"/>
</dbReference>
<evidence type="ECO:0000256" key="7">
    <source>
        <dbReference type="ARBA" id="ARBA00022490"/>
    </source>
</evidence>
<keyword evidence="13" id="KW-0269">Exonuclease</keyword>
<evidence type="ECO:0000256" key="2">
    <source>
        <dbReference type="ARBA" id="ARBA00001946"/>
    </source>
</evidence>
<evidence type="ECO:0000256" key="20">
    <source>
        <dbReference type="ARBA" id="ARBA00030493"/>
    </source>
</evidence>
<name>A0A6H0Y0X8_9PEZI</name>
<evidence type="ECO:0000256" key="10">
    <source>
        <dbReference type="ARBA" id="ARBA00022723"/>
    </source>
</evidence>
<evidence type="ECO:0000259" key="24">
    <source>
        <dbReference type="Pfam" id="PF03372"/>
    </source>
</evidence>
<evidence type="ECO:0000256" key="21">
    <source>
        <dbReference type="ARBA" id="ARBA00031469"/>
    </source>
</evidence>
<dbReference type="SUPFAM" id="SSF56219">
    <property type="entry name" value="DNase I-like"/>
    <property type="match status" value="1"/>
</dbReference>
<dbReference type="Gene3D" id="3.80.10.10">
    <property type="entry name" value="Ribonuclease Inhibitor"/>
    <property type="match status" value="1"/>
</dbReference>
<dbReference type="PANTHER" id="PTHR12121:SF100">
    <property type="entry name" value="POLY(A)-SPECIFIC RIBONUCLEASE"/>
    <property type="match status" value="1"/>
</dbReference>
<accession>A0A6H0Y0X8</accession>
<evidence type="ECO:0000256" key="13">
    <source>
        <dbReference type="ARBA" id="ARBA00022839"/>
    </source>
</evidence>
<dbReference type="GO" id="GO:0003723">
    <property type="term" value="F:RNA binding"/>
    <property type="evidence" value="ECO:0007669"/>
    <property type="project" value="UniProtKB-KW"/>
</dbReference>
<dbReference type="Pfam" id="PF03372">
    <property type="entry name" value="Exo_endo_phos"/>
    <property type="match status" value="1"/>
</dbReference>
<dbReference type="InterPro" id="IPR005135">
    <property type="entry name" value="Endo/exonuclease/phosphatase"/>
</dbReference>
<proteinExistence type="inferred from homology"/>
<dbReference type="PROSITE" id="PS51450">
    <property type="entry name" value="LRR"/>
    <property type="match status" value="1"/>
</dbReference>
<evidence type="ECO:0000256" key="14">
    <source>
        <dbReference type="ARBA" id="ARBA00022842"/>
    </source>
</evidence>
<evidence type="ECO:0000256" key="3">
    <source>
        <dbReference type="ARBA" id="ARBA00004123"/>
    </source>
</evidence>
<evidence type="ECO:0000256" key="19">
    <source>
        <dbReference type="ARBA" id="ARBA00023475"/>
    </source>
</evidence>
<dbReference type="AlphaFoldDB" id="A0A6H0Y0X8"/>
<evidence type="ECO:0000256" key="8">
    <source>
        <dbReference type="ARBA" id="ARBA00022614"/>
    </source>
</evidence>
<feature type="domain" description="Endonuclease/exonuclease/phosphatase" evidence="24">
    <location>
        <begin position="323"/>
        <end position="665"/>
    </location>
</feature>
<keyword evidence="10" id="KW-0479">Metal-binding</keyword>
<keyword evidence="12" id="KW-0378">Hydrolase</keyword>
<evidence type="ECO:0000256" key="15">
    <source>
        <dbReference type="ARBA" id="ARBA00022884"/>
    </source>
</evidence>
<evidence type="ECO:0000256" key="12">
    <source>
        <dbReference type="ARBA" id="ARBA00022801"/>
    </source>
</evidence>
<evidence type="ECO:0000256" key="9">
    <source>
        <dbReference type="ARBA" id="ARBA00022722"/>
    </source>
</evidence>
<keyword evidence="15" id="KW-0694">RNA-binding</keyword>
<dbReference type="CDD" id="cd09097">
    <property type="entry name" value="Deadenylase_CCR4"/>
    <property type="match status" value="1"/>
</dbReference>
<keyword evidence="8" id="KW-0433">Leucine-rich repeat</keyword>
<comment type="subcellular location">
    <subcellularLocation>
        <location evidence="4">Cytoplasm</location>
    </subcellularLocation>
    <subcellularLocation>
        <location evidence="3">Nucleus</location>
    </subcellularLocation>
</comment>
<dbReference type="InterPro" id="IPR001611">
    <property type="entry name" value="Leu-rich_rpt"/>
</dbReference>
<keyword evidence="17" id="KW-0804">Transcription</keyword>
<gene>
    <name evidence="25" type="ORF">AMS68_006082</name>
</gene>
<evidence type="ECO:0000256" key="5">
    <source>
        <dbReference type="ARBA" id="ARBA00010774"/>
    </source>
</evidence>
<keyword evidence="14" id="KW-0460">Magnesium</keyword>
<evidence type="ECO:0000256" key="17">
    <source>
        <dbReference type="ARBA" id="ARBA00023163"/>
    </source>
</evidence>
<comment type="function">
    <text evidence="23">Acts as a catalytic component of the CCR4-NOT core complex, which in the nucleus seems to be a general transcription factor, and in the cytoplasm the major mRNA deadenylase involved in mRNA turnover. Ccr4 has 3'-5' RNase activity with a strong preference for polyadenylated substrates and also low exonuclease activity towards single-stranded DNA.</text>
</comment>
<evidence type="ECO:0000313" key="25">
    <source>
        <dbReference type="EMBL" id="QIX00565.1"/>
    </source>
</evidence>
<dbReference type="InterPro" id="IPR050410">
    <property type="entry name" value="CCR4/nocturin_mRNA_transcr"/>
</dbReference>
<evidence type="ECO:0000313" key="26">
    <source>
        <dbReference type="Proteomes" id="UP000503462"/>
    </source>
</evidence>
<comment type="cofactor">
    <cofactor evidence="2">
        <name>Mg(2+)</name>
        <dbReference type="ChEBI" id="CHEBI:18420"/>
    </cofactor>
</comment>
<evidence type="ECO:0000256" key="6">
    <source>
        <dbReference type="ARBA" id="ARBA00012161"/>
    </source>
</evidence>
<dbReference type="SMART" id="SM00369">
    <property type="entry name" value="LRR_TYP"/>
    <property type="match status" value="2"/>
</dbReference>
<dbReference type="PANTHER" id="PTHR12121">
    <property type="entry name" value="CARBON CATABOLITE REPRESSOR PROTEIN 4"/>
    <property type="match status" value="1"/>
</dbReference>
<dbReference type="Proteomes" id="UP000503462">
    <property type="component" value="Chromosome 4"/>
</dbReference>
<keyword evidence="18" id="KW-0539">Nucleus</keyword>
<evidence type="ECO:0000256" key="22">
    <source>
        <dbReference type="ARBA" id="ARBA00033317"/>
    </source>
</evidence>
<dbReference type="OrthoDB" id="428734at2759"/>
<evidence type="ECO:0000256" key="1">
    <source>
        <dbReference type="ARBA" id="ARBA00001663"/>
    </source>
</evidence>
<sequence length="697" mass="79312">MYNHNNHRQGHGVINGNTNHQGYQAQMNLAKHYQTQGHGHHMNNQHHDHAGLGGNNTGYGNHQHTVSTSTLSNTTPHFTPAHLQQNGTPNSNGGLTNPVSPYHEKQLQEYEKLKPAGERPHYYARTAPHVARQMGTTASMSTVNKNDDDNRVERRRAVDDADGDGDNVWRAIDFGGQGLKCMATSLFRYNFLRKIYFNHNKLSWLPVQIGTMRNLTILDLSFNELYQLPQEIGMLTNLKELKLYENKLSDLPFEIGSLYQLETLGLLGNPMRPDYVERLNKDGTQELVRYLREQADPPSPPEERAYISLDDSDSPETEKFNVLSWNILCDRAATQSAYGYTPSEALGWSRRRGVILDEVRQRNADIVCLQEVDVESYAEYFRPNLANDDYRGVYWPKARAQTMAEKEAKNVDGCATFYRNSKFILLDKQLIVFSREAINRPDMKGEHDIYNRVMPRDHIAVVTFLENRQTGARVIVVNVHLAWEPWYRDVKVIQVAIMMEQLSKIAEKYSKWPACTDKEVFRFANEDAPDGGPEPVKAELAPSVKYEDGTQIPMLICSDMNSTPDSGVYELVSQGALSKSHPDLAGYKYGDFSRNGMNHPFNLKSSYGVIGELPFTDYTTDFKETIDYVWYSTNSLQVTGLLGEIDPDYLRRVPGFPNHHHPSDHVALWVEFAVKSRKERKQVEADFGSSSRRGGNR</sequence>
<dbReference type="SUPFAM" id="SSF52058">
    <property type="entry name" value="L domain-like"/>
    <property type="match status" value="1"/>
</dbReference>
<dbReference type="EC" id="3.1.13.4" evidence="6"/>
<dbReference type="InterPro" id="IPR032675">
    <property type="entry name" value="LRR_dom_sf"/>
</dbReference>
<dbReference type="InterPro" id="IPR036691">
    <property type="entry name" value="Endo/exonu/phosph_ase_sf"/>
</dbReference>
<keyword evidence="11" id="KW-0677">Repeat</keyword>
<comment type="catalytic activity">
    <reaction evidence="1">
        <text>Exonucleolytic cleavage of poly(A) to 5'-AMP.</text>
        <dbReference type="EC" id="3.1.13.4"/>
    </reaction>
</comment>
<evidence type="ECO:0000256" key="23">
    <source>
        <dbReference type="ARBA" id="ARBA00045495"/>
    </source>
</evidence>